<evidence type="ECO:0000313" key="8">
    <source>
        <dbReference type="EMBL" id="EKB26896.1"/>
    </source>
</evidence>
<comment type="function">
    <text evidence="5">Required for morphogenesis and for the elongation of the flagellar filament by facilitating polymerization of the flagellin monomers at the tip of growing filament. Forms a capping structure, which prevents flagellin subunits (transported through the central channel of the flagellum) from leaking out without polymerization at the distal end.</text>
</comment>
<feature type="coiled-coil region" evidence="5">
    <location>
        <begin position="383"/>
        <end position="410"/>
    </location>
</feature>
<evidence type="ECO:0000313" key="9">
    <source>
        <dbReference type="Proteomes" id="UP000005149"/>
    </source>
</evidence>
<keyword evidence="9" id="KW-1185">Reference proteome</keyword>
<dbReference type="InterPro" id="IPR040026">
    <property type="entry name" value="FliD"/>
</dbReference>
<keyword evidence="3 5" id="KW-0175">Coiled coil</keyword>
<dbReference type="GO" id="GO:0009421">
    <property type="term" value="C:bacterial-type flagellum filament cap"/>
    <property type="evidence" value="ECO:0007669"/>
    <property type="project" value="InterPro"/>
</dbReference>
<comment type="similarity">
    <text evidence="1 5">Belongs to the FliD family.</text>
</comment>
<name>K1J942_9GAMM</name>
<keyword evidence="5" id="KW-0964">Secreted</keyword>
<proteinExistence type="inferred from homology"/>
<evidence type="ECO:0000256" key="4">
    <source>
        <dbReference type="ARBA" id="ARBA00023143"/>
    </source>
</evidence>
<dbReference type="EMBL" id="AGWR01000028">
    <property type="protein sequence ID" value="EKB26896.1"/>
    <property type="molecule type" value="Genomic_DNA"/>
</dbReference>
<dbReference type="AlphaFoldDB" id="K1J942"/>
<dbReference type="InterPro" id="IPR010810">
    <property type="entry name" value="Flagellin_hook_IN_motif"/>
</dbReference>
<evidence type="ECO:0000256" key="2">
    <source>
        <dbReference type="ARBA" id="ARBA00011255"/>
    </source>
</evidence>
<feature type="domain" description="Flagellar hook-associated protein 2 C-terminal" evidence="7">
    <location>
        <begin position="207"/>
        <end position="425"/>
    </location>
</feature>
<dbReference type="PATRIC" id="fig|1073377.4.peg.3148"/>
<dbReference type="GO" id="GO:0071973">
    <property type="term" value="P:bacterial-type flagellum-dependent cell motility"/>
    <property type="evidence" value="ECO:0007669"/>
    <property type="project" value="TreeGrafter"/>
</dbReference>
<reference evidence="8 9" key="1">
    <citation type="submission" date="2012-06" db="EMBL/GenBank/DDBJ databases">
        <title>The Genome Sequence of Aeromonas hydrophila SSU.</title>
        <authorList>
            <consortium name="The Broad Institute Genome Sequencing Platform"/>
            <person name="Earl A."/>
            <person name="Ward D."/>
            <person name="Feldgarden M."/>
            <person name="Gevers D."/>
            <person name="Chopra A."/>
            <person name="Walker B."/>
            <person name="Young S.K."/>
            <person name="Zeng Q."/>
            <person name="Gargeya S."/>
            <person name="Fitzgerald M."/>
            <person name="Haas B."/>
            <person name="Abouelleil A."/>
            <person name="Alvarado L."/>
            <person name="Arachchi H.M."/>
            <person name="Berlin A.M."/>
            <person name="Chapman S.B."/>
            <person name="Goldberg J."/>
            <person name="Griggs A."/>
            <person name="Gujja S."/>
            <person name="Hansen M."/>
            <person name="Howarth C."/>
            <person name="Imamovic A."/>
            <person name="Larimer J."/>
            <person name="McCowan C."/>
            <person name="Montmayeur A."/>
            <person name="Murphy C."/>
            <person name="Neiman D."/>
            <person name="Pearson M."/>
            <person name="Priest M."/>
            <person name="Roberts A."/>
            <person name="Saif S."/>
            <person name="Shea T."/>
            <person name="Sisk P."/>
            <person name="Sykes S."/>
            <person name="Wortman J."/>
            <person name="Nusbaum C."/>
            <person name="Birren B."/>
        </authorList>
    </citation>
    <scope>NUCLEOTIDE SEQUENCE [LARGE SCALE GENOMIC DNA]</scope>
    <source>
        <strain evidence="8 9">SSU</strain>
    </source>
</reference>
<dbReference type="Pfam" id="PF07196">
    <property type="entry name" value="Flagellin_IN"/>
    <property type="match status" value="1"/>
</dbReference>
<feature type="domain" description="Flagellar hook-associated protein 2 N-terminal" evidence="6">
    <location>
        <begin position="4"/>
        <end position="99"/>
    </location>
</feature>
<evidence type="ECO:0000256" key="1">
    <source>
        <dbReference type="ARBA" id="ARBA00009764"/>
    </source>
</evidence>
<accession>K1J942</accession>
<sequence>MMQVDPASMAMKLVAIERQNMDKLLKKQLDSVKGQQSAISTLTTKLSTFQTMLKDLNKASNLQAQKATMSQDGVMTVTSNGKASSGQYNFFVEQLAQSHQVGLQLDSDTTPLPTDGVLSLTVKGKAIDIDLATLPAGSTAKDLVSHINNAKDNPGVKATLVRTDGKVSMVLTSKESGVENAITLGYSGDASNALGAAVVGKKDITQAQDAKLRMGGDNPLTITSASNKIENVVDGLTFQLTKAQKVGDAPLMVTIDQDKEAVTGSLKKFVDSYNELIDELAKMTSSDPKAPGALSSDSGVRSLKSALSRSVRDLPDGLSLSSLGIKTDKTGKLSFNETDFNKALEKDPELLGKALMGDDGLLKRMSNSLDPYTKRDGALKGRKTGLEATEKRVNERMEALDRRMESAYKRYLNQFTTMNQMMQTMGAL</sequence>
<organism evidence="8 9">
    <name type="scientific">Aeromonas dhakensis</name>
    <dbReference type="NCBI Taxonomy" id="196024"/>
    <lineage>
        <taxon>Bacteria</taxon>
        <taxon>Pseudomonadati</taxon>
        <taxon>Pseudomonadota</taxon>
        <taxon>Gammaproteobacteria</taxon>
        <taxon>Aeromonadales</taxon>
        <taxon>Aeromonadaceae</taxon>
        <taxon>Aeromonas</taxon>
    </lineage>
</organism>
<gene>
    <name evidence="8" type="ORF">HMPREF1171_03091</name>
</gene>
<dbReference type="PANTHER" id="PTHR30288:SF0">
    <property type="entry name" value="FLAGELLAR HOOK-ASSOCIATED PROTEIN 2"/>
    <property type="match status" value="1"/>
</dbReference>
<comment type="caution">
    <text evidence="8">The sequence shown here is derived from an EMBL/GenBank/DDBJ whole genome shotgun (WGS) entry which is preliminary data.</text>
</comment>
<evidence type="ECO:0000259" key="6">
    <source>
        <dbReference type="Pfam" id="PF02465"/>
    </source>
</evidence>
<evidence type="ECO:0000256" key="3">
    <source>
        <dbReference type="ARBA" id="ARBA00023054"/>
    </source>
</evidence>
<comment type="subcellular location">
    <subcellularLocation>
        <location evidence="5">Secreted</location>
    </subcellularLocation>
    <subcellularLocation>
        <location evidence="5">Bacterial flagellum</location>
    </subcellularLocation>
</comment>
<keyword evidence="4 5" id="KW-0975">Bacterial flagellum</keyword>
<dbReference type="GO" id="GO:0005576">
    <property type="term" value="C:extracellular region"/>
    <property type="evidence" value="ECO:0007669"/>
    <property type="project" value="UniProtKB-SubCell"/>
</dbReference>
<evidence type="ECO:0000259" key="7">
    <source>
        <dbReference type="Pfam" id="PF07195"/>
    </source>
</evidence>
<dbReference type="Pfam" id="PF07195">
    <property type="entry name" value="FliD_C"/>
    <property type="match status" value="1"/>
</dbReference>
<dbReference type="GO" id="GO:0007155">
    <property type="term" value="P:cell adhesion"/>
    <property type="evidence" value="ECO:0007669"/>
    <property type="project" value="InterPro"/>
</dbReference>
<dbReference type="PANTHER" id="PTHR30288">
    <property type="entry name" value="FLAGELLAR CAP/ASSEMBLY PROTEIN FLID"/>
    <property type="match status" value="1"/>
</dbReference>
<dbReference type="InterPro" id="IPR003481">
    <property type="entry name" value="FliD_N"/>
</dbReference>
<comment type="subunit">
    <text evidence="2 5">Homopentamer.</text>
</comment>
<evidence type="ECO:0000256" key="5">
    <source>
        <dbReference type="RuleBase" id="RU362066"/>
    </source>
</evidence>
<dbReference type="Proteomes" id="UP000005149">
    <property type="component" value="Unassembled WGS sequence"/>
</dbReference>
<dbReference type="Pfam" id="PF02465">
    <property type="entry name" value="FliD_N"/>
    <property type="match status" value="1"/>
</dbReference>
<protein>
    <recommendedName>
        <fullName evidence="5">Flagellar hook-associated protein 2</fullName>
        <shortName evidence="5">HAP2</shortName>
    </recommendedName>
    <alternativeName>
        <fullName evidence="5">Flagellar cap protein</fullName>
    </alternativeName>
</protein>
<dbReference type="HOGENOM" id="CLU_015182_7_0_6"/>
<dbReference type="GO" id="GO:0009424">
    <property type="term" value="C:bacterial-type flagellum hook"/>
    <property type="evidence" value="ECO:0007669"/>
    <property type="project" value="UniProtKB-UniRule"/>
</dbReference>
<dbReference type="InterPro" id="IPR010809">
    <property type="entry name" value="FliD_C"/>
</dbReference>